<comment type="caution">
    <text evidence="3">The sequence shown here is derived from an EMBL/GenBank/DDBJ whole genome shotgun (WGS) entry which is preliminary data.</text>
</comment>
<gene>
    <name evidence="3" type="ORF">C450_08682</name>
</gene>
<reference evidence="3 4" key="1">
    <citation type="journal article" date="2014" name="PLoS Genet.">
        <title>Phylogenetically driven sequencing of extremely halophilic archaea reveals strategies for static and dynamic osmo-response.</title>
        <authorList>
            <person name="Becker E.A."/>
            <person name="Seitzer P.M."/>
            <person name="Tritt A."/>
            <person name="Larsen D."/>
            <person name="Krusor M."/>
            <person name="Yao A.I."/>
            <person name="Wu D."/>
            <person name="Madern D."/>
            <person name="Eisen J.A."/>
            <person name="Darling A.E."/>
            <person name="Facciotti M.T."/>
        </authorList>
    </citation>
    <scope>NUCLEOTIDE SEQUENCE [LARGE SCALE GENOMIC DNA]</scope>
    <source>
        <strain evidence="3 4">DSM 8989</strain>
    </source>
</reference>
<evidence type="ECO:0000256" key="1">
    <source>
        <dbReference type="SAM" id="MobiDB-lite"/>
    </source>
</evidence>
<name>M0N9P7_9EURY</name>
<dbReference type="Proteomes" id="UP000011625">
    <property type="component" value="Unassembled WGS sequence"/>
</dbReference>
<organism evidence="3 4">
    <name type="scientific">Halococcus salifodinae DSM 8989</name>
    <dbReference type="NCBI Taxonomy" id="1227456"/>
    <lineage>
        <taxon>Archaea</taxon>
        <taxon>Methanobacteriati</taxon>
        <taxon>Methanobacteriota</taxon>
        <taxon>Stenosarchaea group</taxon>
        <taxon>Halobacteria</taxon>
        <taxon>Halobacteriales</taxon>
        <taxon>Halococcaceae</taxon>
        <taxon>Halococcus</taxon>
    </lineage>
</organism>
<dbReference type="EMBL" id="AOME01000051">
    <property type="protein sequence ID" value="EMA53375.1"/>
    <property type="molecule type" value="Genomic_DNA"/>
</dbReference>
<feature type="transmembrane region" description="Helical" evidence="2">
    <location>
        <begin position="12"/>
        <end position="37"/>
    </location>
</feature>
<evidence type="ECO:0000313" key="4">
    <source>
        <dbReference type="Proteomes" id="UP000011625"/>
    </source>
</evidence>
<dbReference type="PATRIC" id="fig|1227456.3.peg.1751"/>
<feature type="region of interest" description="Disordered" evidence="1">
    <location>
        <begin position="47"/>
        <end position="67"/>
    </location>
</feature>
<dbReference type="AlphaFoldDB" id="M0N9P7"/>
<keyword evidence="2" id="KW-0812">Transmembrane</keyword>
<evidence type="ECO:0000256" key="2">
    <source>
        <dbReference type="SAM" id="Phobius"/>
    </source>
</evidence>
<keyword evidence="2" id="KW-1133">Transmembrane helix</keyword>
<keyword evidence="2" id="KW-0472">Membrane</keyword>
<protein>
    <submittedName>
        <fullName evidence="3">Uncharacterized protein</fullName>
    </submittedName>
</protein>
<keyword evidence="4" id="KW-1185">Reference proteome</keyword>
<sequence length="67" mass="6688">MVVSGMALCIPLVLWTITNPLLAAGVGALAVGAYVLARIGARLVRESVGSKTDETSEAGGTSGQTAD</sequence>
<proteinExistence type="predicted"/>
<evidence type="ECO:0000313" key="3">
    <source>
        <dbReference type="EMBL" id="EMA53375.1"/>
    </source>
</evidence>
<accession>M0N9P7</accession>